<dbReference type="PANTHER" id="PTHR47473">
    <property type="entry name" value="BTA1P"/>
    <property type="match status" value="1"/>
</dbReference>
<dbReference type="OrthoDB" id="1522784at2"/>
<name>A0A1W6N1W6_9HYPH</name>
<keyword evidence="1" id="KW-0808">Transferase</keyword>
<organism evidence="1 2">
    <name type="scientific">Methylocystis bryophila</name>
    <dbReference type="NCBI Taxonomy" id="655015"/>
    <lineage>
        <taxon>Bacteria</taxon>
        <taxon>Pseudomonadati</taxon>
        <taxon>Pseudomonadota</taxon>
        <taxon>Alphaproteobacteria</taxon>
        <taxon>Hyphomicrobiales</taxon>
        <taxon>Methylocystaceae</taxon>
        <taxon>Methylocystis</taxon>
    </lineage>
</organism>
<dbReference type="AlphaFoldDB" id="A0A1W6N1W6"/>
<evidence type="ECO:0000313" key="2">
    <source>
        <dbReference type="Proteomes" id="UP000193978"/>
    </source>
</evidence>
<proteinExistence type="predicted"/>
<evidence type="ECO:0000313" key="1">
    <source>
        <dbReference type="EMBL" id="ARN83751.1"/>
    </source>
</evidence>
<dbReference type="KEGG" id="mbry:B1812_17315"/>
<dbReference type="STRING" id="655015.B1812_17315"/>
<dbReference type="GO" id="GO:0016740">
    <property type="term" value="F:transferase activity"/>
    <property type="evidence" value="ECO:0007669"/>
    <property type="project" value="UniProtKB-KW"/>
</dbReference>
<dbReference type="Pfam" id="PF11899">
    <property type="entry name" value="DUF3419"/>
    <property type="match status" value="1"/>
</dbReference>
<gene>
    <name evidence="1" type="ORF">B1812_17315</name>
</gene>
<accession>A0A1W6N1W6</accession>
<dbReference type="InterPro" id="IPR021829">
    <property type="entry name" value="DUF3419"/>
</dbReference>
<dbReference type="EMBL" id="CP019948">
    <property type="protein sequence ID" value="ARN83751.1"/>
    <property type="molecule type" value="Genomic_DNA"/>
</dbReference>
<dbReference type="PANTHER" id="PTHR47473:SF1">
    <property type="entry name" value="METHYLTRANSFERASE DOMAIN-CONTAINING PROTEIN"/>
    <property type="match status" value="1"/>
</dbReference>
<dbReference type="Proteomes" id="UP000193978">
    <property type="component" value="Chromosome"/>
</dbReference>
<dbReference type="RefSeq" id="WP_085772681.1">
    <property type="nucleotide sequence ID" value="NZ_AP027149.1"/>
</dbReference>
<sequence length="416" mass="47179">MSVDLGDMKRATAAGLSAAVHRNRTFSRAGALERLFTLAFRGLVYPQIWEDPVVDMEALAIGPEDHVVAIASGGCNIMSYLIADPARIVAVDLNGAHIALNRLKLCAARHLPDFDAFHRFFGEADRAENVEAYDRWVRPHLDRESRAYWEGRTAFGRRRIDRFADNFYRYGLLGSFIGAGHLLARAHGKNPRRLLEARTLEEQRELFEDEISPLFETKTLRWLVNQPATLYGLGIPPAQYRALVGDAEGGAAAVLRERLRRLACDFELSSNYFARQAFGRRYGDRDEGAAPPYLEEDCFDLVRARAARVETKHMSMGGFLESSSPASLDAYVLLDAQDWMDDATLCHLWENITRTARPGARVIFRTAADERLLPGRLPAELLARWRYDEERCRELTRRDRSSIYGAFHLYTLQTPQ</sequence>
<protein>
    <submittedName>
        <fullName evidence="1">S-adenosylmethionine--diacylglycerol 3-amino-3-carboxypropyl transferase</fullName>
    </submittedName>
</protein>
<keyword evidence="2" id="KW-1185">Reference proteome</keyword>
<reference evidence="1 2" key="1">
    <citation type="submission" date="2017-02" db="EMBL/GenBank/DDBJ databases">
        <authorList>
            <person name="Peterson S.W."/>
        </authorList>
    </citation>
    <scope>NUCLEOTIDE SEQUENCE [LARGE SCALE GENOMIC DNA]</scope>
    <source>
        <strain evidence="1 2">S285</strain>
    </source>
</reference>